<keyword evidence="1" id="KW-0732">Signal</keyword>
<accession>A0A9D3RM63</accession>
<keyword evidence="3" id="KW-1185">Reference proteome</keyword>
<feature type="signal peptide" evidence="1">
    <location>
        <begin position="1"/>
        <end position="24"/>
    </location>
</feature>
<feature type="chain" id="PRO_5038868526" description="Secreted protein" evidence="1">
    <location>
        <begin position="25"/>
        <end position="116"/>
    </location>
</feature>
<name>A0A9D3RM63_ANGAN</name>
<evidence type="ECO:0000313" key="3">
    <source>
        <dbReference type="Proteomes" id="UP001044222"/>
    </source>
</evidence>
<comment type="caution">
    <text evidence="2">The sequence shown here is derived from an EMBL/GenBank/DDBJ whole genome shotgun (WGS) entry which is preliminary data.</text>
</comment>
<sequence length="116" mass="12736">MLARGRAAALAGLTVLCFSGVKRARSRCRWTSASCSPLARTVRPANRMQMLHVHRRLPDRTARLPFRSWTGNALPIKTIPPSLRSEWGLLRRKLPLGTAPGRVSADIARIGSGLRG</sequence>
<gene>
    <name evidence="2" type="ORF">ANANG_G00243990</name>
</gene>
<evidence type="ECO:0000256" key="1">
    <source>
        <dbReference type="SAM" id="SignalP"/>
    </source>
</evidence>
<dbReference type="EMBL" id="JAFIRN010000014">
    <property type="protein sequence ID" value="KAG5835436.1"/>
    <property type="molecule type" value="Genomic_DNA"/>
</dbReference>
<evidence type="ECO:0000313" key="2">
    <source>
        <dbReference type="EMBL" id="KAG5835436.1"/>
    </source>
</evidence>
<protein>
    <recommendedName>
        <fullName evidence="4">Secreted protein</fullName>
    </recommendedName>
</protein>
<dbReference type="Proteomes" id="UP001044222">
    <property type="component" value="Chromosome 14"/>
</dbReference>
<organism evidence="2 3">
    <name type="scientific">Anguilla anguilla</name>
    <name type="common">European freshwater eel</name>
    <name type="synonym">Muraena anguilla</name>
    <dbReference type="NCBI Taxonomy" id="7936"/>
    <lineage>
        <taxon>Eukaryota</taxon>
        <taxon>Metazoa</taxon>
        <taxon>Chordata</taxon>
        <taxon>Craniata</taxon>
        <taxon>Vertebrata</taxon>
        <taxon>Euteleostomi</taxon>
        <taxon>Actinopterygii</taxon>
        <taxon>Neopterygii</taxon>
        <taxon>Teleostei</taxon>
        <taxon>Anguilliformes</taxon>
        <taxon>Anguillidae</taxon>
        <taxon>Anguilla</taxon>
    </lineage>
</organism>
<proteinExistence type="predicted"/>
<reference evidence="2" key="1">
    <citation type="submission" date="2021-01" db="EMBL/GenBank/DDBJ databases">
        <title>A chromosome-scale assembly of European eel, Anguilla anguilla.</title>
        <authorList>
            <person name="Henkel C."/>
            <person name="Jong-Raadsen S.A."/>
            <person name="Dufour S."/>
            <person name="Weltzien F.-A."/>
            <person name="Palstra A.P."/>
            <person name="Pelster B."/>
            <person name="Spaink H.P."/>
            <person name="Van Den Thillart G.E."/>
            <person name="Jansen H."/>
            <person name="Zahm M."/>
            <person name="Klopp C."/>
            <person name="Cedric C."/>
            <person name="Louis A."/>
            <person name="Berthelot C."/>
            <person name="Parey E."/>
            <person name="Roest Crollius H."/>
            <person name="Montfort J."/>
            <person name="Robinson-Rechavi M."/>
            <person name="Bucao C."/>
            <person name="Bouchez O."/>
            <person name="Gislard M."/>
            <person name="Lluch J."/>
            <person name="Milhes M."/>
            <person name="Lampietro C."/>
            <person name="Lopez Roques C."/>
            <person name="Donnadieu C."/>
            <person name="Braasch I."/>
            <person name="Desvignes T."/>
            <person name="Postlethwait J."/>
            <person name="Bobe J."/>
            <person name="Guiguen Y."/>
            <person name="Dirks R."/>
        </authorList>
    </citation>
    <scope>NUCLEOTIDE SEQUENCE</scope>
    <source>
        <strain evidence="2">Tag_6206</strain>
        <tissue evidence="2">Liver</tissue>
    </source>
</reference>
<dbReference type="AlphaFoldDB" id="A0A9D3RM63"/>
<evidence type="ECO:0008006" key="4">
    <source>
        <dbReference type="Google" id="ProtNLM"/>
    </source>
</evidence>